<name>A0ABD3TIZ5_SINWO</name>
<gene>
    <name evidence="2" type="ORF">ACJMK2_022412</name>
</gene>
<protein>
    <submittedName>
        <fullName evidence="2">Uncharacterized protein</fullName>
    </submittedName>
</protein>
<evidence type="ECO:0000313" key="2">
    <source>
        <dbReference type="EMBL" id="KAL3837021.1"/>
    </source>
</evidence>
<reference evidence="2 3" key="1">
    <citation type="submission" date="2024-11" db="EMBL/GenBank/DDBJ databases">
        <title>Chromosome-level genome assembly of the freshwater bivalve Anodonta woodiana.</title>
        <authorList>
            <person name="Chen X."/>
        </authorList>
    </citation>
    <scope>NUCLEOTIDE SEQUENCE [LARGE SCALE GENOMIC DNA]</scope>
    <source>
        <strain evidence="2">MN2024</strain>
        <tissue evidence="2">Gills</tissue>
    </source>
</reference>
<keyword evidence="1" id="KW-1133">Transmembrane helix</keyword>
<feature type="transmembrane region" description="Helical" evidence="1">
    <location>
        <begin position="55"/>
        <end position="78"/>
    </location>
</feature>
<proteinExistence type="predicted"/>
<keyword evidence="3" id="KW-1185">Reference proteome</keyword>
<dbReference type="Proteomes" id="UP001634394">
    <property type="component" value="Unassembled WGS sequence"/>
</dbReference>
<feature type="transmembrane region" description="Helical" evidence="1">
    <location>
        <begin position="19"/>
        <end position="43"/>
    </location>
</feature>
<dbReference type="AlphaFoldDB" id="A0ABD3TIZ5"/>
<sequence length="198" mass="22195">MIRGDNGQVQLDCSDRMSWVIACYVAVFVIDLLVGGGIVIWKCIYAKADDSECQLALAGTLGSFGIWFILLLGIPFLLVKFDQYNMCKGLTKKFKGVIYSLRGMRSREIIIHNRVYMPTTTTKYCCNDANINDHCKCSDETQIVRPVTFSVDTAFQPETESVFNSRNADSHINGRQILVYVNEKSSGSVRSTLVHENS</sequence>
<evidence type="ECO:0000256" key="1">
    <source>
        <dbReference type="SAM" id="Phobius"/>
    </source>
</evidence>
<evidence type="ECO:0000313" key="3">
    <source>
        <dbReference type="Proteomes" id="UP001634394"/>
    </source>
</evidence>
<comment type="caution">
    <text evidence="2">The sequence shown here is derived from an EMBL/GenBank/DDBJ whole genome shotgun (WGS) entry which is preliminary data.</text>
</comment>
<organism evidence="2 3">
    <name type="scientific">Sinanodonta woodiana</name>
    <name type="common">Chinese pond mussel</name>
    <name type="synonym">Anodonta woodiana</name>
    <dbReference type="NCBI Taxonomy" id="1069815"/>
    <lineage>
        <taxon>Eukaryota</taxon>
        <taxon>Metazoa</taxon>
        <taxon>Spiralia</taxon>
        <taxon>Lophotrochozoa</taxon>
        <taxon>Mollusca</taxon>
        <taxon>Bivalvia</taxon>
        <taxon>Autobranchia</taxon>
        <taxon>Heteroconchia</taxon>
        <taxon>Palaeoheterodonta</taxon>
        <taxon>Unionida</taxon>
        <taxon>Unionoidea</taxon>
        <taxon>Unionidae</taxon>
        <taxon>Unioninae</taxon>
        <taxon>Sinanodonta</taxon>
    </lineage>
</organism>
<accession>A0ABD3TIZ5</accession>
<keyword evidence="1" id="KW-0472">Membrane</keyword>
<keyword evidence="1" id="KW-0812">Transmembrane</keyword>
<dbReference type="EMBL" id="JBJQND010000018">
    <property type="protein sequence ID" value="KAL3837021.1"/>
    <property type="molecule type" value="Genomic_DNA"/>
</dbReference>